<dbReference type="SUPFAM" id="SSF55874">
    <property type="entry name" value="ATPase domain of HSP90 chaperone/DNA topoisomerase II/histidine kinase"/>
    <property type="match status" value="1"/>
</dbReference>
<comment type="catalytic activity">
    <reaction evidence="1">
        <text>ATP + protein L-histidine = ADP + protein N-phospho-L-histidine.</text>
        <dbReference type="EC" id="2.7.13.3"/>
    </reaction>
</comment>
<evidence type="ECO:0000259" key="15">
    <source>
        <dbReference type="PROSITE" id="PS50109"/>
    </source>
</evidence>
<dbReference type="SMART" id="SM00304">
    <property type="entry name" value="HAMP"/>
    <property type="match status" value="1"/>
</dbReference>
<evidence type="ECO:0000256" key="4">
    <source>
        <dbReference type="ARBA" id="ARBA00022475"/>
    </source>
</evidence>
<dbReference type="Pfam" id="PF02518">
    <property type="entry name" value="HATPase_c"/>
    <property type="match status" value="1"/>
</dbReference>
<dbReference type="EMBL" id="CP095073">
    <property type="protein sequence ID" value="UOQ44246.1"/>
    <property type="molecule type" value="Genomic_DNA"/>
</dbReference>
<keyword evidence="8" id="KW-0547">Nucleotide-binding</keyword>
<dbReference type="PANTHER" id="PTHR45528:SF1">
    <property type="entry name" value="SENSOR HISTIDINE KINASE CPXA"/>
    <property type="match status" value="1"/>
</dbReference>
<dbReference type="InterPro" id="IPR005467">
    <property type="entry name" value="His_kinase_dom"/>
</dbReference>
<dbReference type="Gene3D" id="3.30.565.10">
    <property type="entry name" value="Histidine kinase-like ATPase, C-terminal domain"/>
    <property type="match status" value="1"/>
</dbReference>
<dbReference type="InterPro" id="IPR004358">
    <property type="entry name" value="Sig_transdc_His_kin-like_C"/>
</dbReference>
<dbReference type="CDD" id="cd00082">
    <property type="entry name" value="HisKA"/>
    <property type="match status" value="1"/>
</dbReference>
<dbReference type="EC" id="2.7.13.3" evidence="3"/>
<evidence type="ECO:0000256" key="6">
    <source>
        <dbReference type="ARBA" id="ARBA00022679"/>
    </source>
</evidence>
<evidence type="ECO:0000256" key="7">
    <source>
        <dbReference type="ARBA" id="ARBA00022692"/>
    </source>
</evidence>
<dbReference type="Pfam" id="PF00512">
    <property type="entry name" value="HisKA"/>
    <property type="match status" value="1"/>
</dbReference>
<evidence type="ECO:0000256" key="1">
    <source>
        <dbReference type="ARBA" id="ARBA00000085"/>
    </source>
</evidence>
<keyword evidence="18" id="KW-1185">Reference proteome</keyword>
<accession>A0ABY4EQ68</accession>
<dbReference type="InterPro" id="IPR036097">
    <property type="entry name" value="HisK_dim/P_sf"/>
</dbReference>
<dbReference type="SUPFAM" id="SSF158472">
    <property type="entry name" value="HAMP domain-like"/>
    <property type="match status" value="1"/>
</dbReference>
<feature type="transmembrane region" description="Helical" evidence="14">
    <location>
        <begin position="20"/>
        <end position="42"/>
    </location>
</feature>
<dbReference type="SMART" id="SM00387">
    <property type="entry name" value="HATPase_c"/>
    <property type="match status" value="1"/>
</dbReference>
<evidence type="ECO:0000256" key="9">
    <source>
        <dbReference type="ARBA" id="ARBA00022777"/>
    </source>
</evidence>
<sequence length="478" mass="54373">MGINSLRQFMNDIGLKQKIWLTIAAVSLITVVISLGLTYFLYQKFYVDEQKELLFLQGRNLEKIYISEGEGEGFQQRLNWINNNSKAHTIYTKDPMKLSAALPYEKKLTETLITFKERQQLLNGQTVTMVRKHPMFEKDILAVAIPLKDQDELSGALFLYMPLEDVYGPFKSIRLILTAALLIILFVVVWAGRKIASQIIQPIKKMETISERMANGDFSKRIDTTSSDEVGALAKSFNRLAGSLEDVENQRKEFLQNVSHELRTPLSYMRGYTEAILEGVVDSEEERQRYLQIIHQETARLSRLVHDLLDLAQLEGDSYPMKKEPIAFAQLVADVVERFKLRIEEKNIDLNLHLNEEAIIEGDSDRLEQVVSNLLDNAIRYSEENAKINISVDLSGDEVTLSLQDTGKGIPQKDLENIMDRFYRVNKSRTRIEGGVGLGLAIVKQIILKHEGDIRIHSTPGEGTVIVLTFGPLDLDKF</sequence>
<reference evidence="17 18" key="1">
    <citation type="submission" date="2022-04" db="EMBL/GenBank/DDBJ databases">
        <title>Halobacillus sp. isolated from saltern.</title>
        <authorList>
            <person name="Won M."/>
            <person name="Lee C.-M."/>
            <person name="Woen H.-Y."/>
            <person name="Kwon S.-W."/>
        </authorList>
    </citation>
    <scope>NUCLEOTIDE SEQUENCE [LARGE SCALE GENOMIC DNA]</scope>
    <source>
        <strain evidence="17 18">SSBR10-3</strain>
    </source>
</reference>
<evidence type="ECO:0000256" key="14">
    <source>
        <dbReference type="SAM" id="Phobius"/>
    </source>
</evidence>
<evidence type="ECO:0000313" key="18">
    <source>
        <dbReference type="Proteomes" id="UP000831787"/>
    </source>
</evidence>
<protein>
    <recommendedName>
        <fullName evidence="3">histidine kinase</fullName>
        <ecNumber evidence="3">2.7.13.3</ecNumber>
    </recommendedName>
</protein>
<dbReference type="Pfam" id="PF00672">
    <property type="entry name" value="HAMP"/>
    <property type="match status" value="1"/>
</dbReference>
<keyword evidence="4" id="KW-1003">Cell membrane</keyword>
<keyword evidence="7 14" id="KW-0812">Transmembrane</keyword>
<evidence type="ECO:0000256" key="11">
    <source>
        <dbReference type="ARBA" id="ARBA00022989"/>
    </source>
</evidence>
<dbReference type="SUPFAM" id="SSF47384">
    <property type="entry name" value="Homodimeric domain of signal transducing histidine kinase"/>
    <property type="match status" value="1"/>
</dbReference>
<feature type="transmembrane region" description="Helical" evidence="14">
    <location>
        <begin position="173"/>
        <end position="192"/>
    </location>
</feature>
<evidence type="ECO:0000256" key="2">
    <source>
        <dbReference type="ARBA" id="ARBA00004651"/>
    </source>
</evidence>
<keyword evidence="9 17" id="KW-0418">Kinase</keyword>
<dbReference type="RefSeq" id="WP_244710049.1">
    <property type="nucleotide sequence ID" value="NZ_CP095073.1"/>
</dbReference>
<dbReference type="InterPro" id="IPR003661">
    <property type="entry name" value="HisK_dim/P_dom"/>
</dbReference>
<keyword evidence="11 14" id="KW-1133">Transmembrane helix</keyword>
<feature type="domain" description="HAMP" evidence="16">
    <location>
        <begin position="197"/>
        <end position="249"/>
    </location>
</feature>
<keyword evidence="10" id="KW-0067">ATP-binding</keyword>
<dbReference type="InterPro" id="IPR050398">
    <property type="entry name" value="HssS/ArlS-like"/>
</dbReference>
<dbReference type="Gene3D" id="6.10.340.10">
    <property type="match status" value="1"/>
</dbReference>
<evidence type="ECO:0000259" key="16">
    <source>
        <dbReference type="PROSITE" id="PS50885"/>
    </source>
</evidence>
<keyword evidence="13 14" id="KW-0472">Membrane</keyword>
<proteinExistence type="predicted"/>
<gene>
    <name evidence="17" type="ORF">MUN89_20720</name>
</gene>
<dbReference type="CDD" id="cd00075">
    <property type="entry name" value="HATPase"/>
    <property type="match status" value="1"/>
</dbReference>
<evidence type="ECO:0000256" key="8">
    <source>
        <dbReference type="ARBA" id="ARBA00022741"/>
    </source>
</evidence>
<evidence type="ECO:0000256" key="12">
    <source>
        <dbReference type="ARBA" id="ARBA00023012"/>
    </source>
</evidence>
<dbReference type="InterPro" id="IPR036890">
    <property type="entry name" value="HATPase_C_sf"/>
</dbReference>
<evidence type="ECO:0000256" key="13">
    <source>
        <dbReference type="ARBA" id="ARBA00023136"/>
    </source>
</evidence>
<dbReference type="CDD" id="cd06225">
    <property type="entry name" value="HAMP"/>
    <property type="match status" value="1"/>
</dbReference>
<name>A0ABY4EQ68_9BACI</name>
<dbReference type="InterPro" id="IPR003660">
    <property type="entry name" value="HAMP_dom"/>
</dbReference>
<evidence type="ECO:0000256" key="10">
    <source>
        <dbReference type="ARBA" id="ARBA00022840"/>
    </source>
</evidence>
<evidence type="ECO:0000256" key="3">
    <source>
        <dbReference type="ARBA" id="ARBA00012438"/>
    </source>
</evidence>
<keyword evidence="12" id="KW-0902">Two-component regulatory system</keyword>
<keyword evidence="6" id="KW-0808">Transferase</keyword>
<evidence type="ECO:0000313" key="17">
    <source>
        <dbReference type="EMBL" id="UOQ44246.1"/>
    </source>
</evidence>
<dbReference type="SMART" id="SM00388">
    <property type="entry name" value="HisKA"/>
    <property type="match status" value="1"/>
</dbReference>
<comment type="subcellular location">
    <subcellularLocation>
        <location evidence="2">Cell membrane</location>
        <topology evidence="2">Multi-pass membrane protein</topology>
    </subcellularLocation>
</comment>
<organism evidence="17 18">
    <name type="scientific">Halobacillus salinarum</name>
    <dbReference type="NCBI Taxonomy" id="2932257"/>
    <lineage>
        <taxon>Bacteria</taxon>
        <taxon>Bacillati</taxon>
        <taxon>Bacillota</taxon>
        <taxon>Bacilli</taxon>
        <taxon>Bacillales</taxon>
        <taxon>Bacillaceae</taxon>
        <taxon>Halobacillus</taxon>
    </lineage>
</organism>
<dbReference type="PANTHER" id="PTHR45528">
    <property type="entry name" value="SENSOR HISTIDINE KINASE CPXA"/>
    <property type="match status" value="1"/>
</dbReference>
<dbReference type="PROSITE" id="PS50885">
    <property type="entry name" value="HAMP"/>
    <property type="match status" value="1"/>
</dbReference>
<evidence type="ECO:0000256" key="5">
    <source>
        <dbReference type="ARBA" id="ARBA00022553"/>
    </source>
</evidence>
<dbReference type="Proteomes" id="UP000831787">
    <property type="component" value="Chromosome"/>
</dbReference>
<dbReference type="PROSITE" id="PS50109">
    <property type="entry name" value="HIS_KIN"/>
    <property type="match status" value="1"/>
</dbReference>
<dbReference type="Gene3D" id="1.10.287.130">
    <property type="match status" value="1"/>
</dbReference>
<feature type="domain" description="Histidine kinase" evidence="15">
    <location>
        <begin position="257"/>
        <end position="474"/>
    </location>
</feature>
<dbReference type="InterPro" id="IPR003594">
    <property type="entry name" value="HATPase_dom"/>
</dbReference>
<keyword evidence="5" id="KW-0597">Phosphoprotein</keyword>
<dbReference type="PRINTS" id="PR00344">
    <property type="entry name" value="BCTRLSENSOR"/>
</dbReference>
<dbReference type="GO" id="GO:0016301">
    <property type="term" value="F:kinase activity"/>
    <property type="evidence" value="ECO:0007669"/>
    <property type="project" value="UniProtKB-KW"/>
</dbReference>